<feature type="transmembrane region" description="Helical" evidence="2">
    <location>
        <begin position="7"/>
        <end position="31"/>
    </location>
</feature>
<keyword evidence="2" id="KW-0472">Membrane</keyword>
<accession>A0A517SZF9</accession>
<feature type="region of interest" description="Disordered" evidence="1">
    <location>
        <begin position="250"/>
        <end position="295"/>
    </location>
</feature>
<gene>
    <name evidence="3" type="ORF">SV7mr_39980</name>
</gene>
<sequence>MSRRRNLLNFLSAFGVLMLCAAGYQGLFSWLHDHPRNEQLTLRQAGPHISLDERTAALFPEGSWQRGNCSRMLTKNGILLYQDWKKSEQKEDAWRLFPMTLIIGHGLEGTSASPIVMTADEGAEIQFSGKITRLGRGDSGAPIKWARLDGNVHVYRPGDVPLKDQLDLVTKGVRIDKNEISTQNAIDLRIGGAHLKGRDLSIELTSSASNFAGGKLGGPQETDSGQSKAAFLSKLTLIYLDELRIPLNPGTSADDYPRSVQRVPSANIGRPNRIGRTTAPLRIDSTGGPSDSTAQQQLLASMSRKNSDGSPDQGIVILKADERLVYDFAINQLSLRSKQRKVELIREINGTRVDVARFEVLDLTLNQPANQSLVRKSELDWINRIDATGAEVFLGSQGGLEIVAQELNFDRNNGLLTVLGRDWVTVANDLFHATLQNITYKYNPEQPDVLGTVSVGGAGRVEIKDPEKMVSVVQWSKLLSLGGYADEPVSISHFTEKIASGAVGFNIAGDVTAKLSDGGTIETPSLVGRLVPKRVIKPAPTASQKDKVTLTWVPQQLEAPAGIQIDSPLALASANNVKLFFETSADFGQPISDASSQESAQQRRDFERLAVRQPDTPTTRPVSMREPVARPRPIVRGQSLVANLLLTPDGLQAKNVQVTGDITVEHQVGKQQDLPIRLKGQYLAIEMADVMQSSGQDRIILVGSANEACRLDMEDGYFIGPKIEVLPSDNIVKVSGAGQLKVPRSLLENFKLKSMLPATAANPGTTVATNTVPPNNQTGTDTSVQFLKTPECRWSNSLYFDGKRVTLDGGVNLECVFEGEKGPWSAALFGEQMQIDLAQPLDLMDKASFATAAVDRVLMQRSENQQVMIQAQQVDQALSRGSEPLVSDRHAIACNQLVLTPNDGGQLVGIGPGWHRSWLLTRSDRSLIPKNPNAGAANLGPYMWLGNHLTFRDQLAVSIGRQQAGFSGGVRIGMRPLESGQDNVDVAQMDRLARGELLIDCEKLRMALSPNPNPGQLPNRPRVGSAPPPWELVADGGVNFRHLHETEGLLEISAARASFESLKSTFSLESSGAQSVTLQQTLPDGTPGTRGSFRNLQVNTNGEMKTQIRDVQVSAAPEFRSNN</sequence>
<dbReference type="AlphaFoldDB" id="A0A517SZF9"/>
<keyword evidence="4" id="KW-1185">Reference proteome</keyword>
<keyword evidence="2" id="KW-0812">Transmembrane</keyword>
<evidence type="ECO:0000256" key="2">
    <source>
        <dbReference type="SAM" id="Phobius"/>
    </source>
</evidence>
<dbReference type="OrthoDB" id="219504at2"/>
<organism evidence="3 4">
    <name type="scientific">Stieleria bergensis</name>
    <dbReference type="NCBI Taxonomy" id="2528025"/>
    <lineage>
        <taxon>Bacteria</taxon>
        <taxon>Pseudomonadati</taxon>
        <taxon>Planctomycetota</taxon>
        <taxon>Planctomycetia</taxon>
        <taxon>Pirellulales</taxon>
        <taxon>Pirellulaceae</taxon>
        <taxon>Stieleria</taxon>
    </lineage>
</organism>
<evidence type="ECO:0000313" key="3">
    <source>
        <dbReference type="EMBL" id="QDT61462.1"/>
    </source>
</evidence>
<dbReference type="RefSeq" id="WP_145275559.1">
    <property type="nucleotide sequence ID" value="NZ_CP036272.1"/>
</dbReference>
<evidence type="ECO:0000256" key="1">
    <source>
        <dbReference type="SAM" id="MobiDB-lite"/>
    </source>
</evidence>
<evidence type="ECO:0000313" key="4">
    <source>
        <dbReference type="Proteomes" id="UP000315003"/>
    </source>
</evidence>
<dbReference type="Proteomes" id="UP000315003">
    <property type="component" value="Chromosome"/>
</dbReference>
<protein>
    <submittedName>
        <fullName evidence="3">Uncharacterized protein</fullName>
    </submittedName>
</protein>
<name>A0A517SZF9_9BACT</name>
<proteinExistence type="predicted"/>
<dbReference type="EMBL" id="CP036272">
    <property type="protein sequence ID" value="QDT61462.1"/>
    <property type="molecule type" value="Genomic_DNA"/>
</dbReference>
<keyword evidence="2" id="KW-1133">Transmembrane helix</keyword>
<reference evidence="3 4" key="1">
    <citation type="submission" date="2019-02" db="EMBL/GenBank/DDBJ databases">
        <title>Deep-cultivation of Planctomycetes and their phenomic and genomic characterization uncovers novel biology.</title>
        <authorList>
            <person name="Wiegand S."/>
            <person name="Jogler M."/>
            <person name="Boedeker C."/>
            <person name="Pinto D."/>
            <person name="Vollmers J."/>
            <person name="Rivas-Marin E."/>
            <person name="Kohn T."/>
            <person name="Peeters S.H."/>
            <person name="Heuer A."/>
            <person name="Rast P."/>
            <person name="Oberbeckmann S."/>
            <person name="Bunk B."/>
            <person name="Jeske O."/>
            <person name="Meyerdierks A."/>
            <person name="Storesund J.E."/>
            <person name="Kallscheuer N."/>
            <person name="Luecker S."/>
            <person name="Lage O.M."/>
            <person name="Pohl T."/>
            <person name="Merkel B.J."/>
            <person name="Hornburger P."/>
            <person name="Mueller R.-W."/>
            <person name="Bruemmer F."/>
            <person name="Labrenz M."/>
            <person name="Spormann A.M."/>
            <person name="Op den Camp H."/>
            <person name="Overmann J."/>
            <person name="Amann R."/>
            <person name="Jetten M.S.M."/>
            <person name="Mascher T."/>
            <person name="Medema M.H."/>
            <person name="Devos D.P."/>
            <person name="Kaster A.-K."/>
            <person name="Ovreas L."/>
            <person name="Rohde M."/>
            <person name="Galperin M.Y."/>
            <person name="Jogler C."/>
        </authorList>
    </citation>
    <scope>NUCLEOTIDE SEQUENCE [LARGE SCALE GENOMIC DNA]</scope>
    <source>
        <strain evidence="3 4">SV_7m_r</strain>
    </source>
</reference>